<dbReference type="InterPro" id="IPR037006">
    <property type="entry name" value="CheA-like_homodim_sf"/>
</dbReference>
<dbReference type="SMART" id="SM00387">
    <property type="entry name" value="HATPase_c"/>
    <property type="match status" value="1"/>
</dbReference>
<dbReference type="CDD" id="cd00731">
    <property type="entry name" value="CheA_reg"/>
    <property type="match status" value="1"/>
</dbReference>
<dbReference type="Pfam" id="PF02895">
    <property type="entry name" value="H-kinase_dim"/>
    <property type="match status" value="1"/>
</dbReference>
<keyword evidence="6" id="KW-0902">Two-component regulatory system</keyword>
<dbReference type="EC" id="2.7.13.3" evidence="2"/>
<evidence type="ECO:0000256" key="3">
    <source>
        <dbReference type="ARBA" id="ARBA00022553"/>
    </source>
</evidence>
<organism evidence="12 13">
    <name type="scientific">Ectopseudomonas mendocina</name>
    <name type="common">Pseudomonas mendocina</name>
    <dbReference type="NCBI Taxonomy" id="300"/>
    <lineage>
        <taxon>Bacteria</taxon>
        <taxon>Pseudomonadati</taxon>
        <taxon>Pseudomonadota</taxon>
        <taxon>Gammaproteobacteria</taxon>
        <taxon>Pseudomonadales</taxon>
        <taxon>Pseudomonadaceae</taxon>
        <taxon>Ectopseudomonas</taxon>
    </lineage>
</organism>
<dbReference type="Gene3D" id="1.20.120.160">
    <property type="entry name" value="HPT domain"/>
    <property type="match status" value="1"/>
</dbReference>
<dbReference type="PRINTS" id="PR00344">
    <property type="entry name" value="BCTRLSENSOR"/>
</dbReference>
<dbReference type="PROSITE" id="PS50109">
    <property type="entry name" value="HIS_KIN"/>
    <property type="match status" value="1"/>
</dbReference>
<keyword evidence="13" id="KW-1185">Reference proteome</keyword>
<dbReference type="SMART" id="SM01231">
    <property type="entry name" value="H-kinase_dim"/>
    <property type="match status" value="1"/>
</dbReference>
<dbReference type="CDD" id="cd00088">
    <property type="entry name" value="HPT"/>
    <property type="match status" value="1"/>
</dbReference>
<dbReference type="SUPFAM" id="SSF47384">
    <property type="entry name" value="Homodimeric domain of signal transducing histidine kinase"/>
    <property type="match status" value="1"/>
</dbReference>
<dbReference type="InterPro" id="IPR004358">
    <property type="entry name" value="Sig_transdc_His_kin-like_C"/>
</dbReference>
<evidence type="ECO:0000259" key="10">
    <source>
        <dbReference type="PROSITE" id="PS50851"/>
    </source>
</evidence>
<keyword evidence="3 7" id="KW-0597">Phosphoprotein</keyword>
<feature type="modified residue" description="Phosphohistidine" evidence="7">
    <location>
        <position position="49"/>
    </location>
</feature>
<feature type="region of interest" description="Disordered" evidence="8">
    <location>
        <begin position="128"/>
        <end position="150"/>
    </location>
</feature>
<keyword evidence="5" id="KW-0418">Kinase</keyword>
<dbReference type="CDD" id="cd16916">
    <property type="entry name" value="HATPase_CheA-like"/>
    <property type="match status" value="1"/>
</dbReference>
<dbReference type="SMART" id="SM00260">
    <property type="entry name" value="CheW"/>
    <property type="match status" value="1"/>
</dbReference>
<dbReference type="InterPro" id="IPR005467">
    <property type="entry name" value="His_kinase_dom"/>
</dbReference>
<dbReference type="InterPro" id="IPR051315">
    <property type="entry name" value="Bact_Chemotaxis_CheA"/>
</dbReference>
<dbReference type="SUPFAM" id="SSF50341">
    <property type="entry name" value="CheW-like"/>
    <property type="match status" value="1"/>
</dbReference>
<dbReference type="PANTHER" id="PTHR43395:SF1">
    <property type="entry name" value="CHEMOTAXIS PROTEIN CHEA"/>
    <property type="match status" value="1"/>
</dbReference>
<sequence length="736" mass="78774">MSFGADEEILQDFLVEAGEILEQLSEQLVELESRPDDMDLLNAIFRGFHTVKGGAGFLQLNELVECCHVAENVFDILRKGERRVDSALMDVVLEALDAVNGMFAEVRERTDLTPASPELLEALARLAKPGDSEEAAPAQEEVVAEPEPEPVAVVAESPVEDITDSEFEQLLGALDESASQAAAAAGNDEITDDEFESLLDQLHGKGQFSAQAVTPAPEQPAASGDEITDDEFESLLDQLHGKGQFSPQAVAPTPVASEPASDNITDDEFEALLDQLHGKGKFGEADTAAPASTVAPAAKAAEPVKPAEPVKAAPAPAPAAKPAPAKVAPAKAPAPAAAPADKAAHATEAETTVRVDTARLDEIMNMVGELVLVRNRLVRLGASSSDEAMSKAVSNLDVVTADLQTAVMKTRMQPIKKVFGRFPRLVRDLARNLKKEINLELVGEETDLDKNLVEALADPLVHLVRNAVDHGIETPEEREASGKSRSGKVVLAAEQEGDHILLTISDDGKGMDANILRAKAVEKGMLDKDAAERLSDFECYNLIFAPGFSTKTEISDVSGRGVGMDVVKTKISQLNGTVNVYSSKGQGSKIVIKVPLTLAIMPTLMVMLGNQAFAFPLVNVNEIFHLDLSRTNVVDGQEVVIVRDKALPLFYLKRWLVNGAAHEEQREGHVVILTVGSQRIGFVVDQLVGQEEVVIKPLGKMLQGTPGMSGATITGDGRIALILDVPSMLKRYARRI</sequence>
<dbReference type="SUPFAM" id="SSF55874">
    <property type="entry name" value="ATPase domain of HSP90 chaperone/DNA topoisomerase II/histidine kinase"/>
    <property type="match status" value="1"/>
</dbReference>
<dbReference type="Gene3D" id="1.10.287.560">
    <property type="entry name" value="Histidine kinase CheA-like, homodimeric domain"/>
    <property type="match status" value="1"/>
</dbReference>
<feature type="region of interest" description="Disordered" evidence="8">
    <location>
        <begin position="281"/>
        <end position="350"/>
    </location>
</feature>
<dbReference type="Pfam" id="PF02518">
    <property type="entry name" value="HATPase_c"/>
    <property type="match status" value="1"/>
</dbReference>
<dbReference type="GO" id="GO:0004673">
    <property type="term" value="F:protein histidine kinase activity"/>
    <property type="evidence" value="ECO:0007669"/>
    <property type="project" value="UniProtKB-EC"/>
</dbReference>
<dbReference type="InterPro" id="IPR003594">
    <property type="entry name" value="HATPase_dom"/>
</dbReference>
<evidence type="ECO:0000256" key="4">
    <source>
        <dbReference type="ARBA" id="ARBA00022679"/>
    </source>
</evidence>
<protein>
    <recommendedName>
        <fullName evidence="2">histidine kinase</fullName>
        <ecNumber evidence="2">2.7.13.3</ecNumber>
    </recommendedName>
</protein>
<dbReference type="InterPro" id="IPR036890">
    <property type="entry name" value="HATPase_C_sf"/>
</dbReference>
<feature type="domain" description="HPt" evidence="11">
    <location>
        <begin position="2"/>
        <end position="106"/>
    </location>
</feature>
<gene>
    <name evidence="12" type="ORF">WG219_14335</name>
</gene>
<dbReference type="PANTHER" id="PTHR43395">
    <property type="entry name" value="SENSOR HISTIDINE KINASE CHEA"/>
    <property type="match status" value="1"/>
</dbReference>
<dbReference type="Pfam" id="PF01627">
    <property type="entry name" value="Hpt"/>
    <property type="match status" value="1"/>
</dbReference>
<accession>A0ABZ2RDS6</accession>
<feature type="compositionally biased region" description="Low complexity" evidence="8">
    <location>
        <begin position="285"/>
        <end position="314"/>
    </location>
</feature>
<evidence type="ECO:0000259" key="9">
    <source>
        <dbReference type="PROSITE" id="PS50109"/>
    </source>
</evidence>
<dbReference type="InterPro" id="IPR036061">
    <property type="entry name" value="CheW-like_dom_sf"/>
</dbReference>
<dbReference type="InterPro" id="IPR002545">
    <property type="entry name" value="CheW-lke_dom"/>
</dbReference>
<name>A0ABZ2RDS6_ECTME</name>
<feature type="compositionally biased region" description="Low complexity" evidence="8">
    <location>
        <begin position="322"/>
        <end position="341"/>
    </location>
</feature>
<dbReference type="InterPro" id="IPR004105">
    <property type="entry name" value="CheA-like_dim"/>
</dbReference>
<evidence type="ECO:0000256" key="8">
    <source>
        <dbReference type="SAM" id="MobiDB-lite"/>
    </source>
</evidence>
<keyword evidence="4 12" id="KW-0808">Transferase</keyword>
<evidence type="ECO:0000259" key="11">
    <source>
        <dbReference type="PROSITE" id="PS50894"/>
    </source>
</evidence>
<feature type="domain" description="Histidine kinase" evidence="9">
    <location>
        <begin position="389"/>
        <end position="598"/>
    </location>
</feature>
<evidence type="ECO:0000256" key="1">
    <source>
        <dbReference type="ARBA" id="ARBA00000085"/>
    </source>
</evidence>
<reference evidence="12 13" key="1">
    <citation type="submission" date="2024-03" db="EMBL/GenBank/DDBJ databases">
        <title>Complete genome of BD2.</title>
        <authorList>
            <person name="Cao G."/>
        </authorList>
    </citation>
    <scope>NUCLEOTIDE SEQUENCE [LARGE SCALE GENOMIC DNA]</scope>
    <source>
        <strain evidence="12 13">BD2</strain>
    </source>
</reference>
<dbReference type="InterPro" id="IPR036097">
    <property type="entry name" value="HisK_dim/P_sf"/>
</dbReference>
<dbReference type="SMART" id="SM00073">
    <property type="entry name" value="HPT"/>
    <property type="match status" value="1"/>
</dbReference>
<evidence type="ECO:0000256" key="6">
    <source>
        <dbReference type="ARBA" id="ARBA00023012"/>
    </source>
</evidence>
<proteinExistence type="predicted"/>
<evidence type="ECO:0000256" key="2">
    <source>
        <dbReference type="ARBA" id="ARBA00012438"/>
    </source>
</evidence>
<dbReference type="EMBL" id="CP148074">
    <property type="protein sequence ID" value="WXL24492.1"/>
    <property type="molecule type" value="Genomic_DNA"/>
</dbReference>
<dbReference type="InterPro" id="IPR008207">
    <property type="entry name" value="Sig_transdc_His_kin_Hpt_dom"/>
</dbReference>
<evidence type="ECO:0000256" key="7">
    <source>
        <dbReference type="PROSITE-ProRule" id="PRU00110"/>
    </source>
</evidence>
<dbReference type="Pfam" id="PF01584">
    <property type="entry name" value="CheW"/>
    <property type="match status" value="1"/>
</dbReference>
<dbReference type="PROSITE" id="PS50894">
    <property type="entry name" value="HPT"/>
    <property type="match status" value="1"/>
</dbReference>
<comment type="catalytic activity">
    <reaction evidence="1">
        <text>ATP + protein L-histidine = ADP + protein N-phospho-L-histidine.</text>
        <dbReference type="EC" id="2.7.13.3"/>
    </reaction>
</comment>
<evidence type="ECO:0000313" key="12">
    <source>
        <dbReference type="EMBL" id="WXL24492.1"/>
    </source>
</evidence>
<dbReference type="Gene3D" id="3.30.565.10">
    <property type="entry name" value="Histidine kinase-like ATPase, C-terminal domain"/>
    <property type="match status" value="1"/>
</dbReference>
<feature type="domain" description="CheW-like" evidence="10">
    <location>
        <begin position="600"/>
        <end position="734"/>
    </location>
</feature>
<dbReference type="Proteomes" id="UP001476583">
    <property type="component" value="Chromosome"/>
</dbReference>
<dbReference type="InterPro" id="IPR036641">
    <property type="entry name" value="HPT_dom_sf"/>
</dbReference>
<evidence type="ECO:0000313" key="13">
    <source>
        <dbReference type="Proteomes" id="UP001476583"/>
    </source>
</evidence>
<evidence type="ECO:0000256" key="5">
    <source>
        <dbReference type="ARBA" id="ARBA00022777"/>
    </source>
</evidence>
<dbReference type="PROSITE" id="PS50851">
    <property type="entry name" value="CHEW"/>
    <property type="match status" value="1"/>
</dbReference>
<dbReference type="SUPFAM" id="SSF47226">
    <property type="entry name" value="Histidine-containing phosphotransfer domain, HPT domain"/>
    <property type="match status" value="1"/>
</dbReference>
<dbReference type="Gene3D" id="2.30.30.40">
    <property type="entry name" value="SH3 Domains"/>
    <property type="match status" value="1"/>
</dbReference>